<dbReference type="Proteomes" id="UP000242850">
    <property type="component" value="Unassembled WGS sequence"/>
</dbReference>
<dbReference type="AlphaFoldDB" id="A0A1H5UTY8"/>
<feature type="transmembrane region" description="Helical" evidence="1">
    <location>
        <begin position="36"/>
        <end position="54"/>
    </location>
</feature>
<evidence type="ECO:0000313" key="2">
    <source>
        <dbReference type="EMBL" id="SEF77898.1"/>
    </source>
</evidence>
<organism evidence="2 3">
    <name type="scientific">Caloramator fervidus</name>
    <dbReference type="NCBI Taxonomy" id="29344"/>
    <lineage>
        <taxon>Bacteria</taxon>
        <taxon>Bacillati</taxon>
        <taxon>Bacillota</taxon>
        <taxon>Clostridia</taxon>
        <taxon>Eubacteriales</taxon>
        <taxon>Clostridiaceae</taxon>
        <taxon>Caloramator</taxon>
    </lineage>
</organism>
<reference evidence="3" key="1">
    <citation type="submission" date="2016-10" db="EMBL/GenBank/DDBJ databases">
        <authorList>
            <person name="Varghese N."/>
            <person name="Submissions S."/>
        </authorList>
    </citation>
    <scope>NUCLEOTIDE SEQUENCE [LARGE SCALE GENOMIC DNA]</scope>
    <source>
        <strain evidence="3">DSM 5463</strain>
    </source>
</reference>
<name>A0A1H5UTY8_9CLOT</name>
<dbReference type="Pfam" id="PF03419">
    <property type="entry name" value="Peptidase_U4"/>
    <property type="match status" value="1"/>
</dbReference>
<dbReference type="RefSeq" id="WP_159945819.1">
    <property type="nucleotide sequence ID" value="NZ_FNUK01000010.1"/>
</dbReference>
<dbReference type="GO" id="GO:0004190">
    <property type="term" value="F:aspartic-type endopeptidase activity"/>
    <property type="evidence" value="ECO:0007669"/>
    <property type="project" value="InterPro"/>
</dbReference>
<evidence type="ECO:0000313" key="3">
    <source>
        <dbReference type="Proteomes" id="UP000242850"/>
    </source>
</evidence>
<dbReference type="EMBL" id="FNUK01000010">
    <property type="protein sequence ID" value="SEF77898.1"/>
    <property type="molecule type" value="Genomic_DNA"/>
</dbReference>
<dbReference type="InterPro" id="IPR005081">
    <property type="entry name" value="SpoIIGA"/>
</dbReference>
<proteinExistence type="predicted"/>
<dbReference type="GO" id="GO:0030436">
    <property type="term" value="P:asexual sporulation"/>
    <property type="evidence" value="ECO:0007669"/>
    <property type="project" value="InterPro"/>
</dbReference>
<gene>
    <name evidence="2" type="ORF">SAMN05660865_00999</name>
</gene>
<feature type="transmembrane region" description="Helical" evidence="1">
    <location>
        <begin position="6"/>
        <end position="24"/>
    </location>
</feature>
<keyword evidence="1" id="KW-0812">Transmembrane</keyword>
<keyword evidence="1" id="KW-1133">Transmembrane helix</keyword>
<keyword evidence="3" id="KW-1185">Reference proteome</keyword>
<protein>
    <submittedName>
        <fullName evidence="2">Sporulation factor SpoIIGA</fullName>
    </submittedName>
</protein>
<sequence length="56" mass="6622">MGDILYIDIVFIENLFMNYFLLYLLKRLVRSKVPNWRLILSALVGALYVLIMVLCQ</sequence>
<dbReference type="OrthoDB" id="2690199at2"/>
<keyword evidence="1" id="KW-0472">Membrane</keyword>
<dbReference type="GO" id="GO:0006508">
    <property type="term" value="P:proteolysis"/>
    <property type="evidence" value="ECO:0007669"/>
    <property type="project" value="InterPro"/>
</dbReference>
<evidence type="ECO:0000256" key="1">
    <source>
        <dbReference type="SAM" id="Phobius"/>
    </source>
</evidence>
<accession>A0A1H5UTY8</accession>